<protein>
    <submittedName>
        <fullName evidence="3">Uncharacterized protein DUF1801</fullName>
    </submittedName>
</protein>
<organism evidence="3 4">
    <name type="scientific">Leptospira meyeri</name>
    <dbReference type="NCBI Taxonomy" id="29508"/>
    <lineage>
        <taxon>Bacteria</taxon>
        <taxon>Pseudomonadati</taxon>
        <taxon>Spirochaetota</taxon>
        <taxon>Spirochaetia</taxon>
        <taxon>Leptospirales</taxon>
        <taxon>Leptospiraceae</taxon>
        <taxon>Leptospira</taxon>
    </lineage>
</organism>
<gene>
    <name evidence="3" type="ORF">CLV96_2588</name>
</gene>
<name>A0A4R8MVU9_LEPME</name>
<evidence type="ECO:0000313" key="3">
    <source>
        <dbReference type="EMBL" id="TDY73553.1"/>
    </source>
</evidence>
<reference evidence="3 4" key="1">
    <citation type="submission" date="2019-03" db="EMBL/GenBank/DDBJ databases">
        <title>Genomic Encyclopedia of Archaeal and Bacterial Type Strains, Phase II (KMG-II): from individual species to whole genera.</title>
        <authorList>
            <person name="Goeker M."/>
        </authorList>
    </citation>
    <scope>NUCLEOTIDE SEQUENCE [LARGE SCALE GENOMIC DNA]</scope>
    <source>
        <strain evidence="3 4">DSM 21537</strain>
    </source>
</reference>
<dbReference type="EMBL" id="SORO01000001">
    <property type="protein sequence ID" value="TDY73553.1"/>
    <property type="molecule type" value="Genomic_DNA"/>
</dbReference>
<dbReference type="OrthoDB" id="9813231at2"/>
<dbReference type="Pfam" id="PF08818">
    <property type="entry name" value="DUF1801"/>
    <property type="match status" value="1"/>
</dbReference>
<dbReference type="InterPro" id="IPR014922">
    <property type="entry name" value="YdhG-like"/>
</dbReference>
<keyword evidence="4" id="KW-1185">Reference proteome</keyword>
<sequence length="178" mass="20881">MPNSVLEYIQSLPEDRRIPFSKLRDIVKKNLPKGFEETIQYKMIGYVVPKKTYPAGYHVTPELALPFIHIASQKNGLALYHMGIYADLKLLNWFQTEYPKHSKTKLDMGKSCIRFKNLDDIPWKLIGELVSKMGPKDWINLYEINLTSSRRIQKNMKTKPTKIQRKAAPKKRKFEKKE</sequence>
<accession>A0A4R8MVU9</accession>
<evidence type="ECO:0000256" key="1">
    <source>
        <dbReference type="SAM" id="MobiDB-lite"/>
    </source>
</evidence>
<dbReference type="RefSeq" id="WP_004787708.1">
    <property type="nucleotide sequence ID" value="NZ_RQGE01000006.1"/>
</dbReference>
<feature type="domain" description="YdhG-like" evidence="2">
    <location>
        <begin position="19"/>
        <end position="132"/>
    </location>
</feature>
<dbReference type="STRING" id="1193051.LEP1GSC017_1415"/>
<evidence type="ECO:0000259" key="2">
    <source>
        <dbReference type="Pfam" id="PF08818"/>
    </source>
</evidence>
<proteinExistence type="predicted"/>
<dbReference type="AlphaFoldDB" id="A0A4R8MVU9"/>
<evidence type="ECO:0000313" key="4">
    <source>
        <dbReference type="Proteomes" id="UP000294684"/>
    </source>
</evidence>
<dbReference type="Proteomes" id="UP000294684">
    <property type="component" value="Unassembled WGS sequence"/>
</dbReference>
<comment type="caution">
    <text evidence="3">The sequence shown here is derived from an EMBL/GenBank/DDBJ whole genome shotgun (WGS) entry which is preliminary data.</text>
</comment>
<feature type="region of interest" description="Disordered" evidence="1">
    <location>
        <begin position="155"/>
        <end position="178"/>
    </location>
</feature>
<dbReference type="Gene3D" id="3.90.1150.200">
    <property type="match status" value="1"/>
</dbReference>
<dbReference type="SUPFAM" id="SSF159888">
    <property type="entry name" value="YdhG-like"/>
    <property type="match status" value="1"/>
</dbReference>
<dbReference type="GeneID" id="79827875"/>